<dbReference type="InterPro" id="IPR031814">
    <property type="entry name" value="ALG11_N"/>
</dbReference>
<evidence type="ECO:0000256" key="1">
    <source>
        <dbReference type="ARBA" id="ARBA00004389"/>
    </source>
</evidence>
<evidence type="ECO:0000313" key="18">
    <source>
        <dbReference type="Proteomes" id="UP000717515"/>
    </source>
</evidence>
<proteinExistence type="predicted"/>
<keyword evidence="14" id="KW-0175">Coiled coil</keyword>
<dbReference type="Gene3D" id="3.40.50.2000">
    <property type="entry name" value="Glycogen Phosphorylase B"/>
    <property type="match status" value="1"/>
</dbReference>
<evidence type="ECO:0000256" key="13">
    <source>
        <dbReference type="ARBA" id="ARBA00045065"/>
    </source>
</evidence>
<feature type="region of interest" description="Disordered" evidence="15">
    <location>
        <begin position="283"/>
        <end position="303"/>
    </location>
</feature>
<comment type="subcellular location">
    <subcellularLocation>
        <location evidence="1">Endoplasmic reticulum membrane</location>
        <topology evidence="1">Single-pass membrane protein</topology>
    </subcellularLocation>
</comment>
<dbReference type="AlphaFoldDB" id="A0A9P8A6A3"/>
<dbReference type="EC" id="2.4.1.131" evidence="3"/>
<evidence type="ECO:0000259" key="16">
    <source>
        <dbReference type="PROSITE" id="PS51082"/>
    </source>
</evidence>
<dbReference type="CDD" id="cd03806">
    <property type="entry name" value="GT4_ALG11-like"/>
    <property type="match status" value="1"/>
</dbReference>
<feature type="region of interest" description="Disordered" evidence="15">
    <location>
        <begin position="772"/>
        <end position="1089"/>
    </location>
</feature>
<evidence type="ECO:0000256" key="7">
    <source>
        <dbReference type="ARBA" id="ARBA00022692"/>
    </source>
</evidence>
<keyword evidence="9" id="KW-1133">Transmembrane helix</keyword>
<evidence type="ECO:0000256" key="4">
    <source>
        <dbReference type="ARBA" id="ARBA00022018"/>
    </source>
</evidence>
<dbReference type="GO" id="GO:0004377">
    <property type="term" value="F:GDP-Man:Man(3)GlcNAc(2)-PP-Dol alpha-1,2-mannosyltransferase activity"/>
    <property type="evidence" value="ECO:0007669"/>
    <property type="project" value="UniProtKB-EC"/>
</dbReference>
<dbReference type="Pfam" id="PF00534">
    <property type="entry name" value="Glycos_transf_1"/>
    <property type="match status" value="1"/>
</dbReference>
<keyword evidence="10" id="KW-0472">Membrane</keyword>
<evidence type="ECO:0000256" key="6">
    <source>
        <dbReference type="ARBA" id="ARBA00022679"/>
    </source>
</evidence>
<comment type="caution">
    <text evidence="17">The sequence shown here is derived from an EMBL/GenBank/DDBJ whole genome shotgun (WGS) entry which is preliminary data.</text>
</comment>
<feature type="coiled-coil region" evidence="14">
    <location>
        <begin position="208"/>
        <end position="235"/>
    </location>
</feature>
<dbReference type="GO" id="GO:0005789">
    <property type="term" value="C:endoplasmic reticulum membrane"/>
    <property type="evidence" value="ECO:0007669"/>
    <property type="project" value="UniProtKB-SubCell"/>
</dbReference>
<dbReference type="PROSITE" id="PS51082">
    <property type="entry name" value="WH2"/>
    <property type="match status" value="1"/>
</dbReference>
<feature type="compositionally biased region" description="Pro residues" evidence="15">
    <location>
        <begin position="944"/>
        <end position="977"/>
    </location>
</feature>
<evidence type="ECO:0000256" key="3">
    <source>
        <dbReference type="ARBA" id="ARBA00012645"/>
    </source>
</evidence>
<dbReference type="GO" id="GO:0006487">
    <property type="term" value="P:protein N-linked glycosylation"/>
    <property type="evidence" value="ECO:0007669"/>
    <property type="project" value="TreeGrafter"/>
</dbReference>
<evidence type="ECO:0000256" key="10">
    <source>
        <dbReference type="ARBA" id="ARBA00023136"/>
    </source>
</evidence>
<keyword evidence="5" id="KW-0328">Glycosyltransferase</keyword>
<dbReference type="EMBL" id="JAIFTL010000058">
    <property type="protein sequence ID" value="KAG9324709.1"/>
    <property type="molecule type" value="Genomic_DNA"/>
</dbReference>
<evidence type="ECO:0000256" key="2">
    <source>
        <dbReference type="ARBA" id="ARBA00004922"/>
    </source>
</evidence>
<dbReference type="InterPro" id="IPR003124">
    <property type="entry name" value="WH2_dom"/>
</dbReference>
<dbReference type="Proteomes" id="UP000717515">
    <property type="component" value="Unassembled WGS sequence"/>
</dbReference>
<feature type="compositionally biased region" description="Low complexity" evidence="15">
    <location>
        <begin position="1052"/>
        <end position="1075"/>
    </location>
</feature>
<dbReference type="SUPFAM" id="SSF53756">
    <property type="entry name" value="UDP-Glycosyltransferase/glycogen phosphorylase"/>
    <property type="match status" value="1"/>
</dbReference>
<keyword evidence="7" id="KW-0812">Transmembrane</keyword>
<sequence length="1089" mass="118171">MNQELHAVGVEEAQQHHAQGRASDDTAIRNPSDQMDENVAAEHYDDKVDAKRSQEVLEAQQDVPSAAEHTADAFSRPADILPQVDLNGELQAIKNRLEIMDREGNPNSEIERGMLLELGKLTETLLVNRVVMSEKLRQHILLHINDSRRLNLQAEIMQVSTDSRPMEQQWVTLREIYHRDFVVAAAKAAAAAKAKAIAAQKAQTEYDIGLLKDQIAVLQKQLDAIRARRKQMSVDAEEQRRVLIAYTILMSYFNTKIMDGFMANRERVFKELLQEKKAKTESDWELVQEGSSSSSAGAEADEENKKQNVPYLIAGFFHPYCNAGGGGERVLWTAIRDIQQQYPHVISVVYTGDTDVNKQEILDRVRSRFNIELDPSLVGIEFLLKRHLVGNERWPRFTLIGQSIGSMVLGWEALKRVVPDIWIDTMGYAFTYPAARIFGGCQVVAYVHYPIISSDMIGRVASRESGHNNASKVASSSFYTGLKLIYYRCFAALYAVVGAFAHIVMTNSSWTKAHIDSLWKIKSTVVYPPCDTDAFKDFPLQGRERIVVSVAQFRPEKGHGLQLDAMAQLFENHPEYRQEKGALKNPRSVQLVMIGSARNESDEHRIQQLKDMAAQLGISENVTFVINAPFSELQAWLARSMVGIHAMLDEHFGIGVVEYMAAGLIPIAHNSAGPKMDIVTPYNNQPTGYLAITPQEFANAIEQVLTADETVVEMQRRARDSVQERFSEKVFGDHLRKCLHEVLSREKVTIFGNRNALLSQIQGGARLKKAVTNDRSAPAVTATAKSGAGNGGEGAMPRPPPNGGGGADGGAPQLGGLFAGGMPKLKSRAGGLDTEADRGTGRNSNSGTPLWRTTTTASPPSLPSRSSPSRSVPAPPINGSSMTNGSPARTVPAPPLTPGRFPAAVPPVPSRSPAPPTPPRKTAPPPPSRIDGSSSPVAPSRSTPGPPNRTPPPQPSRASPAPPSPVSPLPLGGPPTSSPSRTRAPPSIPLPGGGGARPRSGSAPQHSNLRPMSPIATSMRVEPPATEGRWTFRSGVDFPAPPRFDNQTKIYSSGSTSGSSIPLDLSSLAGLSAGRAPPPPPLGGGGRYR</sequence>
<dbReference type="GO" id="GO:0003779">
    <property type="term" value="F:actin binding"/>
    <property type="evidence" value="ECO:0007669"/>
    <property type="project" value="InterPro"/>
</dbReference>
<feature type="compositionally biased region" description="Low complexity" evidence="15">
    <location>
        <begin position="852"/>
        <end position="872"/>
    </location>
</feature>
<feature type="compositionally biased region" description="Low complexity" evidence="15">
    <location>
        <begin position="289"/>
        <end position="298"/>
    </location>
</feature>
<evidence type="ECO:0000256" key="12">
    <source>
        <dbReference type="ARBA" id="ARBA00032515"/>
    </source>
</evidence>
<accession>A0A9P8A6A3</accession>
<dbReference type="PANTHER" id="PTHR45919:SF1">
    <property type="entry name" value="GDP-MAN:MAN(3)GLCNAC(2)-PP-DOL ALPHA-1,2-MANNOSYLTRANSFERASE"/>
    <property type="match status" value="1"/>
</dbReference>
<evidence type="ECO:0000256" key="15">
    <source>
        <dbReference type="SAM" id="MobiDB-lite"/>
    </source>
</evidence>
<reference evidence="17" key="1">
    <citation type="submission" date="2021-07" db="EMBL/GenBank/DDBJ databases">
        <title>Draft genome of Mortierella alpina, strain LL118, isolated from an aspen leaf litter sample.</title>
        <authorList>
            <person name="Yang S."/>
            <person name="Vinatzer B.A."/>
        </authorList>
    </citation>
    <scope>NUCLEOTIDE SEQUENCE</scope>
    <source>
        <strain evidence="17">LL118</strain>
    </source>
</reference>
<feature type="compositionally biased region" description="Pro residues" evidence="15">
    <location>
        <begin position="904"/>
        <end position="928"/>
    </location>
</feature>
<gene>
    <name evidence="17" type="ORF">KVV02_002487</name>
</gene>
<comment type="catalytic activity">
    <reaction evidence="13">
        <text>an alpha-D-Man-(1-&gt;3)-[alpha-D-Man-(1-&gt;6)]-beta-D-Man-(1-&gt;4)-beta-D-GlcNAc-(1-&gt;4)-alpha-D-GlcNAc-diphospho-di-trans,poly-cis-dolichol + 2 GDP-alpha-D-mannose = an alpha-D-Man-(1-&gt;2)-alpha-D-Man-(1-&gt;2)-alpha-D-Man-(1-&gt;3)-[alpha-D-Man-(1-&gt;6)]-beta-D-Man-(1-&gt;4)-beta-D-GlcNAc-(1-&gt;4)-alpha-D-GlcNAc-diphospho-di-trans,poly-cis-dolichol + 2 GDP + 2 H(+)</text>
        <dbReference type="Rhea" id="RHEA:29523"/>
        <dbReference type="Rhea" id="RHEA-COMP:19515"/>
        <dbReference type="Rhea" id="RHEA-COMP:19516"/>
        <dbReference type="ChEBI" id="CHEBI:15378"/>
        <dbReference type="ChEBI" id="CHEBI:57527"/>
        <dbReference type="ChEBI" id="CHEBI:58189"/>
        <dbReference type="ChEBI" id="CHEBI:132511"/>
        <dbReference type="ChEBI" id="CHEBI:132515"/>
        <dbReference type="EC" id="2.4.1.131"/>
    </reaction>
    <physiologicalReaction direction="left-to-right" evidence="13">
        <dbReference type="Rhea" id="RHEA:29524"/>
    </physiologicalReaction>
</comment>
<dbReference type="InterPro" id="IPR001296">
    <property type="entry name" value="Glyco_trans_1"/>
</dbReference>
<keyword evidence="6" id="KW-0808">Transferase</keyword>
<feature type="compositionally biased region" description="Polar residues" evidence="15">
    <location>
        <begin position="878"/>
        <end position="887"/>
    </location>
</feature>
<evidence type="ECO:0000313" key="17">
    <source>
        <dbReference type="EMBL" id="KAG9324709.1"/>
    </source>
</evidence>
<feature type="domain" description="WH2" evidence="16">
    <location>
        <begin position="753"/>
        <end position="770"/>
    </location>
</feature>
<evidence type="ECO:0000256" key="5">
    <source>
        <dbReference type="ARBA" id="ARBA00022676"/>
    </source>
</evidence>
<dbReference type="SMART" id="SM00246">
    <property type="entry name" value="WH2"/>
    <property type="match status" value="1"/>
</dbReference>
<dbReference type="InterPro" id="IPR038013">
    <property type="entry name" value="ALG11"/>
</dbReference>
<feature type="region of interest" description="Disordered" evidence="15">
    <location>
        <begin position="1"/>
        <end position="46"/>
    </location>
</feature>
<feature type="compositionally biased region" description="Gly residues" evidence="15">
    <location>
        <begin position="803"/>
        <end position="819"/>
    </location>
</feature>
<evidence type="ECO:0000256" key="9">
    <source>
        <dbReference type="ARBA" id="ARBA00022989"/>
    </source>
</evidence>
<dbReference type="PANTHER" id="PTHR45919">
    <property type="entry name" value="GDP-MAN:MAN(3)GLCNAC(2)-PP-DOL ALPHA-1,2-MANNOSYLTRANSFERASE"/>
    <property type="match status" value="1"/>
</dbReference>
<evidence type="ECO:0000256" key="14">
    <source>
        <dbReference type="SAM" id="Coils"/>
    </source>
</evidence>
<comment type="pathway">
    <text evidence="2">Protein modification; protein glycosylation.</text>
</comment>
<organism evidence="17 18">
    <name type="scientific">Mortierella alpina</name>
    <name type="common">Oleaginous fungus</name>
    <name type="synonym">Mortierella renispora</name>
    <dbReference type="NCBI Taxonomy" id="64518"/>
    <lineage>
        <taxon>Eukaryota</taxon>
        <taxon>Fungi</taxon>
        <taxon>Fungi incertae sedis</taxon>
        <taxon>Mucoromycota</taxon>
        <taxon>Mortierellomycotina</taxon>
        <taxon>Mortierellomycetes</taxon>
        <taxon>Mortierellales</taxon>
        <taxon>Mortierellaceae</taxon>
        <taxon>Mortierella</taxon>
    </lineage>
</organism>
<keyword evidence="8" id="KW-0256">Endoplasmic reticulum</keyword>
<protein>
    <recommendedName>
        <fullName evidence="4">GDP-Man:Man(3)GlcNAc(2)-PP-Dol alpha-1,2-mannosyltransferase</fullName>
        <ecNumber evidence="3">2.4.1.131</ecNumber>
    </recommendedName>
    <alternativeName>
        <fullName evidence="11">Asparagine-linked glycosylation protein 11</fullName>
    </alternativeName>
    <alternativeName>
        <fullName evidence="12">Glycolipid 2-alpha-mannosyltransferase</fullName>
    </alternativeName>
</protein>
<evidence type="ECO:0000256" key="8">
    <source>
        <dbReference type="ARBA" id="ARBA00022824"/>
    </source>
</evidence>
<evidence type="ECO:0000256" key="11">
    <source>
        <dbReference type="ARBA" id="ARBA00032060"/>
    </source>
</evidence>
<dbReference type="Pfam" id="PF02205">
    <property type="entry name" value="WH2"/>
    <property type="match status" value="1"/>
</dbReference>
<dbReference type="Pfam" id="PF15924">
    <property type="entry name" value="ALG11_N"/>
    <property type="match status" value="1"/>
</dbReference>
<name>A0A9P8A6A3_MORAP</name>